<feature type="domain" description="RAVE complex protein Rav1 C-terminal" evidence="1">
    <location>
        <begin position="132"/>
        <end position="274"/>
    </location>
</feature>
<dbReference type="Pfam" id="PF12234">
    <property type="entry name" value="Rav1p_C"/>
    <property type="match status" value="1"/>
</dbReference>
<dbReference type="InterPro" id="IPR022033">
    <property type="entry name" value="Rav1p_C"/>
</dbReference>
<evidence type="ECO:0000313" key="3">
    <source>
        <dbReference type="Proteomes" id="UP000285060"/>
    </source>
</evidence>
<keyword evidence="3" id="KW-1185">Reference proteome</keyword>
<dbReference type="EMBL" id="QUSY01000045">
    <property type="protein sequence ID" value="RHY34075.1"/>
    <property type="molecule type" value="Genomic_DNA"/>
</dbReference>
<reference evidence="2 3" key="1">
    <citation type="submission" date="2018-08" db="EMBL/GenBank/DDBJ databases">
        <title>Aphanomyces genome sequencing and annotation.</title>
        <authorList>
            <person name="Minardi D."/>
            <person name="Oidtmann B."/>
            <person name="Van Der Giezen M."/>
            <person name="Studholme D.J."/>
        </authorList>
    </citation>
    <scope>NUCLEOTIDE SEQUENCE [LARGE SCALE GENOMIC DNA]</scope>
    <source>
        <strain evidence="2 3">NJM0002</strain>
    </source>
</reference>
<accession>A0A418B7B5</accession>
<dbReference type="PANTHER" id="PTHR13950:SF9">
    <property type="entry name" value="RABCONNECTIN-3A"/>
    <property type="match status" value="1"/>
</dbReference>
<protein>
    <recommendedName>
        <fullName evidence="1">RAVE complex protein Rav1 C-terminal domain-containing protein</fullName>
    </recommendedName>
</protein>
<evidence type="ECO:0000313" key="2">
    <source>
        <dbReference type="EMBL" id="RHY34075.1"/>
    </source>
</evidence>
<evidence type="ECO:0000259" key="1">
    <source>
        <dbReference type="Pfam" id="PF12234"/>
    </source>
</evidence>
<dbReference type="PANTHER" id="PTHR13950">
    <property type="entry name" value="RABCONNECTIN-RELATED"/>
    <property type="match status" value="1"/>
</dbReference>
<comment type="caution">
    <text evidence="2">The sequence shown here is derived from an EMBL/GenBank/DDBJ whole genome shotgun (WGS) entry which is preliminary data.</text>
</comment>
<gene>
    <name evidence="2" type="ORF">DYB32_001166</name>
</gene>
<dbReference type="GO" id="GO:0043291">
    <property type="term" value="C:RAVE complex"/>
    <property type="evidence" value="ECO:0007669"/>
    <property type="project" value="TreeGrafter"/>
</dbReference>
<dbReference type="VEuPathDB" id="FungiDB:H310_07999"/>
<sequence>MNLLHLMYDGRFKAAQRVLQTLVDAITLNENQSYMEMKESQMSMPWMSWSNVCYDSAGIDDRATFTKQIETAANLFAPRVPVSKASRQDTGVNFEAFFSVANDHRLRFVPEAERDLFRTICTMFKCEADAKDLPSLRFMVHLMLVNESGGMCAEAMVWARLTSMDLFTLPFFQNLTMEWSLMQKLRLPFWLDDIQRLKQATEQVANREYAASKDPFSIALYYVLLGKTRLLSNLFRLGKETKIADLLVNDFADDRWKAAAIKNAFVLKSKQRFVRMKIEDVAANDRLCIYRYLLAATFFLLGNKVYEAASMAESADPTFVLSFLILRLSEPSSLKQLGPTTIQFVQTVLLDKAVQANDVYMQCLCRLFLDKRLVLAPFLAQPTLSPRSGSERMTCVFQTTASAYWLVSASSLYGACRLIQHGWTMVDESDEPMCMALHCMAATRLLAQGYSFLGYTMLSDMAQVFSSMVHSSEYQWLEGLRHELSLACVSDQLHRVCALFGDAVNSSLVQPYPPFAFNLTAHVDAVLSYFPNLLPSQVVCLVRPHSTVAWMTASHDLVGTSDPVLAQVHTITNAMVAPGSFLPSRVLRATQALIEYLHVMLPQEEPNVIRLATGAIYTGLFVVFPIFARRLPSCCVVRLVSLMCPQKEIIHSGSIRTAIESDDVCLTCLDFKPRLLPSLRQDLPALHAMVAQVLALATPSFKPSTSTSCWYWTTLLALLHDTMEQHVVRLTEQIDIAESLQDTWKAYYTPRIVKNDPCRCDQRCAWHKLIQLICPGAAAALVLSKVVSPVQGGASGADQPPQFSETIYSSDVPGEAIRGMCCNNQQKNTVVFCNGRFLYRAVAKKPPKTSSSTASCQANPLAPLTSAPRRDVHRIRFANSGYTVRRGQRSKS</sequence>
<dbReference type="AlphaFoldDB" id="A0A418B7B5"/>
<name>A0A418B7B5_9STRA</name>
<proteinExistence type="predicted"/>
<dbReference type="InterPro" id="IPR052208">
    <property type="entry name" value="DmX-like/RAVE_component"/>
</dbReference>
<dbReference type="Proteomes" id="UP000285060">
    <property type="component" value="Unassembled WGS sequence"/>
</dbReference>
<dbReference type="GO" id="GO:0007035">
    <property type="term" value="P:vacuolar acidification"/>
    <property type="evidence" value="ECO:0007669"/>
    <property type="project" value="TreeGrafter"/>
</dbReference>
<organism evidence="2 3">
    <name type="scientific">Aphanomyces invadans</name>
    <dbReference type="NCBI Taxonomy" id="157072"/>
    <lineage>
        <taxon>Eukaryota</taxon>
        <taxon>Sar</taxon>
        <taxon>Stramenopiles</taxon>
        <taxon>Oomycota</taxon>
        <taxon>Saprolegniomycetes</taxon>
        <taxon>Saprolegniales</taxon>
        <taxon>Verrucalvaceae</taxon>
        <taxon>Aphanomyces</taxon>
    </lineage>
</organism>